<evidence type="ECO:0000313" key="1">
    <source>
        <dbReference type="EMBL" id="MBK4723408.1"/>
    </source>
</evidence>
<gene>
    <name evidence="1" type="ORF">JJL56_31650</name>
</gene>
<comment type="caution">
    <text evidence="1">The sequence shown here is derived from an EMBL/GenBank/DDBJ whole genome shotgun (WGS) entry which is preliminary data.</text>
</comment>
<dbReference type="Proteomes" id="UP000654452">
    <property type="component" value="Unassembled WGS sequence"/>
</dbReference>
<evidence type="ECO:0008006" key="3">
    <source>
        <dbReference type="Google" id="ProtNLM"/>
    </source>
</evidence>
<dbReference type="RefSeq" id="WP_200487755.1">
    <property type="nucleotide sequence ID" value="NZ_JAEPIV010000055.1"/>
</dbReference>
<reference evidence="1 2" key="1">
    <citation type="submission" date="2021-01" db="EMBL/GenBank/DDBJ databases">
        <title>Azospirillum sp. YIM DDC1 draft genome.</title>
        <authorList>
            <person name="Wang Y.-X."/>
        </authorList>
    </citation>
    <scope>NUCLEOTIDE SEQUENCE [LARGE SCALE GENOMIC DNA]</scope>
    <source>
        <strain evidence="1 2">YIM DDC1</strain>
    </source>
</reference>
<name>A0ABS1I8L0_9PROT</name>
<protein>
    <recommendedName>
        <fullName evidence="3">Abi family protein</fullName>
    </recommendedName>
</protein>
<proteinExistence type="predicted"/>
<evidence type="ECO:0000313" key="2">
    <source>
        <dbReference type="Proteomes" id="UP000654452"/>
    </source>
</evidence>
<sequence length="335" mass="37271">MYKWNARLAGTLIFPLHIAEVTLRNAVNQALIAEFGANWPNSVRLKAIPRSPSQQLNFVEKAVKKSVNRIQSEQKAVTLDQIIANMSFEFWVGMLHQDYEADIWDRHLRTVLPNLARHEGRADVALLAISVKSLRNRVSHHEPVFGASMDLTRKHSEILRLIRLRNKQTSYWVRDHSRVMSVLREKPVAPGAKPVGGAPLRGMAYKNIPVLPGDTPISLLITEIKAAEKYVLIQDDKGTDHVVGPSTVYAWLEHCAQQDDGLVDLTRTPASDLITAGMCLSHQYCVADISEWEATFIFEKQEKAGNPIDVLILTSNGQPGGAPQNLIGVADQALL</sequence>
<accession>A0ABS1I8L0</accession>
<organism evidence="1 2">
    <name type="scientific">Azospirillum aestuarii</name>
    <dbReference type="NCBI Taxonomy" id="2802052"/>
    <lineage>
        <taxon>Bacteria</taxon>
        <taxon>Pseudomonadati</taxon>
        <taxon>Pseudomonadota</taxon>
        <taxon>Alphaproteobacteria</taxon>
        <taxon>Rhodospirillales</taxon>
        <taxon>Azospirillaceae</taxon>
        <taxon>Azospirillum</taxon>
    </lineage>
</organism>
<dbReference type="EMBL" id="JAEPIV010000055">
    <property type="protein sequence ID" value="MBK4723408.1"/>
    <property type="molecule type" value="Genomic_DNA"/>
</dbReference>
<keyword evidence="2" id="KW-1185">Reference proteome</keyword>